<dbReference type="EMBL" id="WIWF01000235">
    <property type="protein sequence ID" value="MQT78050.1"/>
    <property type="molecule type" value="Genomic_DNA"/>
</dbReference>
<feature type="coiled-coil region" evidence="1">
    <location>
        <begin position="139"/>
        <end position="212"/>
    </location>
</feature>
<evidence type="ECO:0008006" key="4">
    <source>
        <dbReference type="Google" id="ProtNLM"/>
    </source>
</evidence>
<keyword evidence="1" id="KW-0175">Coiled coil</keyword>
<dbReference type="AlphaFoldDB" id="A0A7X1X2G4"/>
<gene>
    <name evidence="2" type="ORF">GHO37_27865</name>
</gene>
<dbReference type="RefSeq" id="WP_153439257.1">
    <property type="nucleotide sequence ID" value="NZ_WIWF01000235.1"/>
</dbReference>
<comment type="caution">
    <text evidence="2">The sequence shown here is derived from an EMBL/GenBank/DDBJ whole genome shotgun (WGS) entry which is preliminary data.</text>
</comment>
<proteinExistence type="predicted"/>
<protein>
    <recommendedName>
        <fullName evidence="4">KfrA N-terminal DNA-binding domain-containing protein</fullName>
    </recommendedName>
</protein>
<reference evidence="2 3" key="1">
    <citation type="submission" date="2019-10" db="EMBL/GenBank/DDBJ databases">
        <title>Evaluation of single-gene subtyping targets for Pseudomonas.</title>
        <authorList>
            <person name="Reichler S.J."/>
            <person name="Orsi R.H."/>
            <person name="Wiedmann M."/>
            <person name="Martin N.H."/>
            <person name="Murphy S.I."/>
        </authorList>
    </citation>
    <scope>NUCLEOTIDE SEQUENCE [LARGE SCALE GENOMIC DNA]</scope>
    <source>
        <strain evidence="2 3">FSL R10-2932</strain>
    </source>
</reference>
<dbReference type="Proteomes" id="UP000447574">
    <property type="component" value="Unassembled WGS sequence"/>
</dbReference>
<evidence type="ECO:0000313" key="2">
    <source>
        <dbReference type="EMBL" id="MQT78050.1"/>
    </source>
</evidence>
<evidence type="ECO:0000256" key="1">
    <source>
        <dbReference type="SAM" id="Coils"/>
    </source>
</evidence>
<feature type="coiled-coil region" evidence="1">
    <location>
        <begin position="264"/>
        <end position="308"/>
    </location>
</feature>
<name>A0A7X1X2G4_9PSED</name>
<organism evidence="2 3">
    <name type="scientific">Pseudomonas helleri</name>
    <dbReference type="NCBI Taxonomy" id="1608996"/>
    <lineage>
        <taxon>Bacteria</taxon>
        <taxon>Pseudomonadati</taxon>
        <taxon>Pseudomonadota</taxon>
        <taxon>Gammaproteobacteria</taxon>
        <taxon>Pseudomonadales</taxon>
        <taxon>Pseudomonadaceae</taxon>
        <taxon>Pseudomonas</taxon>
    </lineage>
</organism>
<accession>A0A7X1X2G4</accession>
<evidence type="ECO:0000313" key="3">
    <source>
        <dbReference type="Proteomes" id="UP000447574"/>
    </source>
</evidence>
<sequence>MPSAPHSLPLKSTRDLVQAYAADLLARGEEVRQAAILERIAAEHGIKASPNLVNDEVKKFWAKVGPALSARLRRPGIPEAVCASFDQIWDVALNAAAAGHEEERRQLQAHTEAALATAEQAWAQAQADREKFDAQTREVEGLRSDKIRLTEQLVNSETERQAVAAELKDLTEHAAEQQAQQRLEQQRLQGLIDSLQQQLSELRERSQRELLALGQSHQVELVKTQDFLMLETARVRDEHKAKTEKLSKELEHERSVTDQLRVLRSKASDEAAELRGRLEAMDQSLTRLEQHNRQLSEQHQALQAALLESVRSQRQEVKGD</sequence>